<dbReference type="EnsemblMetazoa" id="SCAU014968-RC">
    <property type="protein sequence ID" value="SCAU014968-PC"/>
    <property type="gene ID" value="SCAU014968"/>
</dbReference>
<sequence>MNWAISNLTGSNRVSRAILVRYSQVPLADAESTPQTPSSSSSKSHESSSSSFAATFLHASRHVPGRAVPRGNNNNNHHPHHHHATATAASSAVAATQISLPLDVEETVTCFCRALNVRLITFESLLITLNNGRCFFGFATIVTTCYGFHNIVDHCDRRGLSVNDVWILCQVAEILFSMPSNSNIIYYVLVLYHNTGEVRRIIQ</sequence>
<proteinExistence type="predicted"/>
<evidence type="ECO:0000313" key="2">
    <source>
        <dbReference type="EnsemblMetazoa" id="SCAU014968-PC"/>
    </source>
</evidence>
<dbReference type="AlphaFoldDB" id="A0A1I8Q903"/>
<reference evidence="2" key="1">
    <citation type="submission" date="2020-05" db="UniProtKB">
        <authorList>
            <consortium name="EnsemblMetazoa"/>
        </authorList>
    </citation>
    <scope>IDENTIFICATION</scope>
    <source>
        <strain evidence="2">USDA</strain>
    </source>
</reference>
<evidence type="ECO:0000313" key="3">
    <source>
        <dbReference type="Proteomes" id="UP000095300"/>
    </source>
</evidence>
<feature type="compositionally biased region" description="Low complexity" evidence="1">
    <location>
        <begin position="65"/>
        <end position="76"/>
    </location>
</feature>
<feature type="compositionally biased region" description="Low complexity" evidence="1">
    <location>
        <begin position="38"/>
        <end position="47"/>
    </location>
</feature>
<dbReference type="VEuPathDB" id="VectorBase:SCAU014968"/>
<name>A0A1I8Q903_STOCA</name>
<feature type="region of interest" description="Disordered" evidence="1">
    <location>
        <begin position="64"/>
        <end position="86"/>
    </location>
</feature>
<accession>A0A1I8Q903</accession>
<feature type="region of interest" description="Disordered" evidence="1">
    <location>
        <begin position="28"/>
        <end position="47"/>
    </location>
</feature>
<dbReference type="KEGG" id="scac:106086885"/>
<organism evidence="2 3">
    <name type="scientific">Stomoxys calcitrans</name>
    <name type="common">Stable fly</name>
    <name type="synonym">Conops calcitrans</name>
    <dbReference type="NCBI Taxonomy" id="35570"/>
    <lineage>
        <taxon>Eukaryota</taxon>
        <taxon>Metazoa</taxon>
        <taxon>Ecdysozoa</taxon>
        <taxon>Arthropoda</taxon>
        <taxon>Hexapoda</taxon>
        <taxon>Insecta</taxon>
        <taxon>Pterygota</taxon>
        <taxon>Neoptera</taxon>
        <taxon>Endopterygota</taxon>
        <taxon>Diptera</taxon>
        <taxon>Brachycera</taxon>
        <taxon>Muscomorpha</taxon>
        <taxon>Muscoidea</taxon>
        <taxon>Muscidae</taxon>
        <taxon>Stomoxys</taxon>
    </lineage>
</organism>
<gene>
    <name evidence="2" type="primary">106086885</name>
</gene>
<evidence type="ECO:0000256" key="1">
    <source>
        <dbReference type="SAM" id="MobiDB-lite"/>
    </source>
</evidence>
<protein>
    <submittedName>
        <fullName evidence="2">Uncharacterized protein</fullName>
    </submittedName>
</protein>
<keyword evidence="3" id="KW-1185">Reference proteome</keyword>
<dbReference type="Proteomes" id="UP000095300">
    <property type="component" value="Unassembled WGS sequence"/>
</dbReference>
<dbReference type="OrthoDB" id="7871925at2759"/>